<accession>A0ABU4G515</accession>
<dbReference type="InterPro" id="IPR015053">
    <property type="entry name" value="DUF1871"/>
</dbReference>
<comment type="caution">
    <text evidence="1">The sequence shown here is derived from an EMBL/GenBank/DDBJ whole genome shotgun (WGS) entry which is preliminary data.</text>
</comment>
<sequence length="88" mass="10249">MQTMEMNKKAALLLEDWDPFSAGPHAYDLEIADVVAELQLLDHPTDMAKRIREIYERSYSLWIPLEECMQISYKLLAVKYEAKCIISL</sequence>
<proteinExistence type="predicted"/>
<reference evidence="1 2" key="1">
    <citation type="submission" date="2023-06" db="EMBL/GenBank/DDBJ databases">
        <title>Sporosarcina sp. nov., isolated from Korean traditional fermented seafood 'Jeotgal'.</title>
        <authorList>
            <person name="Yang A.-I."/>
            <person name="Shin N.-R."/>
        </authorList>
    </citation>
    <scope>NUCLEOTIDE SEQUENCE [LARGE SCALE GENOMIC DNA]</scope>
    <source>
        <strain evidence="1 2">KCTC3840</strain>
    </source>
</reference>
<dbReference type="InterPro" id="IPR023162">
    <property type="entry name" value="Apc36109-like_dom_sf"/>
</dbReference>
<dbReference type="Pfam" id="PF08958">
    <property type="entry name" value="DUF1871"/>
    <property type="match status" value="1"/>
</dbReference>
<dbReference type="Proteomes" id="UP001280629">
    <property type="component" value="Unassembled WGS sequence"/>
</dbReference>
<keyword evidence="2" id="KW-1185">Reference proteome</keyword>
<dbReference type="EMBL" id="JAUBDH010000015">
    <property type="protein sequence ID" value="MDW0111482.1"/>
    <property type="molecule type" value="Genomic_DNA"/>
</dbReference>
<evidence type="ECO:0000313" key="2">
    <source>
        <dbReference type="Proteomes" id="UP001280629"/>
    </source>
</evidence>
<evidence type="ECO:0000313" key="1">
    <source>
        <dbReference type="EMBL" id="MDW0111482.1"/>
    </source>
</evidence>
<dbReference type="Gene3D" id="1.10.340.20">
    <property type="entry name" value="Apc36109-like domain"/>
    <property type="match status" value="1"/>
</dbReference>
<gene>
    <name evidence="1" type="ORF">QT716_15780</name>
</gene>
<name>A0ABU4G515_9BACL</name>
<dbReference type="SUPFAM" id="SSF116922">
    <property type="entry name" value="YugE-like"/>
    <property type="match status" value="1"/>
</dbReference>
<protein>
    <submittedName>
        <fullName evidence="1">DUF1871 family protein</fullName>
    </submittedName>
</protein>
<organism evidence="1 2">
    <name type="scientific">Sporosarcina aquimarina</name>
    <dbReference type="NCBI Taxonomy" id="114975"/>
    <lineage>
        <taxon>Bacteria</taxon>
        <taxon>Bacillati</taxon>
        <taxon>Bacillota</taxon>
        <taxon>Bacilli</taxon>
        <taxon>Bacillales</taxon>
        <taxon>Caryophanaceae</taxon>
        <taxon>Sporosarcina</taxon>
    </lineage>
</organism>